<dbReference type="InterPro" id="IPR000010">
    <property type="entry name" value="Cystatin_dom"/>
</dbReference>
<dbReference type="KEGG" id="csyr:103262389"/>
<dbReference type="GO" id="GO:0009986">
    <property type="term" value="C:cell surface"/>
    <property type="evidence" value="ECO:0007669"/>
    <property type="project" value="TreeGrafter"/>
</dbReference>
<dbReference type="Gene3D" id="3.10.450.10">
    <property type="match status" value="1"/>
</dbReference>
<dbReference type="FunFam" id="3.10.450.10:FF:000004">
    <property type="entry name" value="Cystatin C"/>
    <property type="match status" value="1"/>
</dbReference>
<dbReference type="PANTHER" id="PTHR47010">
    <property type="entry name" value="CYSTATIN-8-RELATED"/>
    <property type="match status" value="1"/>
</dbReference>
<dbReference type="RefSeq" id="XP_008058206.1">
    <property type="nucleotide sequence ID" value="XM_008060015.1"/>
</dbReference>
<organism evidence="5 6">
    <name type="scientific">Carlito syrichta</name>
    <name type="common">Philippine tarsier</name>
    <name type="synonym">Tarsius syrichta</name>
    <dbReference type="NCBI Taxonomy" id="1868482"/>
    <lineage>
        <taxon>Eukaryota</taxon>
        <taxon>Metazoa</taxon>
        <taxon>Chordata</taxon>
        <taxon>Craniata</taxon>
        <taxon>Vertebrata</taxon>
        <taxon>Euteleostomi</taxon>
        <taxon>Mammalia</taxon>
        <taxon>Eutheria</taxon>
        <taxon>Euarchontoglires</taxon>
        <taxon>Primates</taxon>
        <taxon>Haplorrhini</taxon>
        <taxon>Tarsiiformes</taxon>
        <taxon>Tarsiidae</taxon>
        <taxon>Carlito</taxon>
    </lineage>
</organism>
<reference evidence="6" key="1">
    <citation type="submission" date="2025-08" db="UniProtKB">
        <authorList>
            <consortium name="RefSeq"/>
        </authorList>
    </citation>
    <scope>IDENTIFICATION</scope>
</reference>
<dbReference type="GeneID" id="103262389"/>
<evidence type="ECO:0000256" key="3">
    <source>
        <dbReference type="SAM" id="SignalP"/>
    </source>
</evidence>
<evidence type="ECO:0000256" key="2">
    <source>
        <dbReference type="ARBA" id="ARBA00023157"/>
    </source>
</evidence>
<proteinExistence type="inferred from homology"/>
<evidence type="ECO:0000313" key="5">
    <source>
        <dbReference type="Proteomes" id="UP000189704"/>
    </source>
</evidence>
<keyword evidence="5" id="KW-1185">Reference proteome</keyword>
<evidence type="ECO:0000313" key="6">
    <source>
        <dbReference type="RefSeq" id="XP_008058206.1"/>
    </source>
</evidence>
<dbReference type="CTD" id="10047"/>
<evidence type="ECO:0000259" key="4">
    <source>
        <dbReference type="SMART" id="SM00043"/>
    </source>
</evidence>
<dbReference type="GO" id="GO:0005576">
    <property type="term" value="C:extracellular region"/>
    <property type="evidence" value="ECO:0007669"/>
    <property type="project" value="TreeGrafter"/>
</dbReference>
<keyword evidence="3" id="KW-0732">Signal</keyword>
<dbReference type="PANTHER" id="PTHR47010:SF1">
    <property type="entry name" value="CYSTATIN-8"/>
    <property type="match status" value="1"/>
</dbReference>
<name>A0A1U7TX06_CARSF</name>
<evidence type="ECO:0000256" key="1">
    <source>
        <dbReference type="ARBA" id="ARBA00009403"/>
    </source>
</evidence>
<dbReference type="Pfam" id="PF00031">
    <property type="entry name" value="Cystatin"/>
    <property type="match status" value="1"/>
</dbReference>
<dbReference type="SMART" id="SM00043">
    <property type="entry name" value="CY"/>
    <property type="match status" value="1"/>
</dbReference>
<feature type="signal peptide" evidence="3">
    <location>
        <begin position="1"/>
        <end position="20"/>
    </location>
</feature>
<accession>A0A1U7TX06</accession>
<sequence>MFRPQWLSLLLLTIPVTLMASPDPEENEVKVLRELTPVDTSSPNVKQCLGFAMDEYNKESQDEYIFQVLDIQQAQLQVTHHLEYLIDVDIARSNCKKSYSNNKRCTIQEDSKLQKTATCSFLVGALPWNGKFTMMDKECEDA</sequence>
<dbReference type="GO" id="GO:0004869">
    <property type="term" value="F:cysteine-type endopeptidase inhibitor activity"/>
    <property type="evidence" value="ECO:0007669"/>
    <property type="project" value="InterPro"/>
</dbReference>
<feature type="chain" id="PRO_5018595935" evidence="3">
    <location>
        <begin position="21"/>
        <end position="142"/>
    </location>
</feature>
<dbReference type="SUPFAM" id="SSF54403">
    <property type="entry name" value="Cystatin/monellin"/>
    <property type="match status" value="1"/>
</dbReference>
<dbReference type="CDD" id="cd00042">
    <property type="entry name" value="CY"/>
    <property type="match status" value="1"/>
</dbReference>
<dbReference type="OrthoDB" id="1908104at2759"/>
<dbReference type="AlphaFoldDB" id="A0A1U7TX06"/>
<feature type="domain" description="Cystatin" evidence="4">
    <location>
        <begin position="30"/>
        <end position="140"/>
    </location>
</feature>
<comment type="similarity">
    <text evidence="1">Belongs to the cystatin family.</text>
</comment>
<protein>
    <submittedName>
        <fullName evidence="6">Cystatin-8</fullName>
    </submittedName>
</protein>
<dbReference type="Proteomes" id="UP000189704">
    <property type="component" value="Unplaced"/>
</dbReference>
<gene>
    <name evidence="6" type="primary">CST8</name>
</gene>
<dbReference type="InterPro" id="IPR052691">
    <property type="entry name" value="Sperm_Mat_Cystatin"/>
</dbReference>
<dbReference type="GO" id="GO:0005737">
    <property type="term" value="C:cytoplasm"/>
    <property type="evidence" value="ECO:0007669"/>
    <property type="project" value="TreeGrafter"/>
</dbReference>
<dbReference type="InterPro" id="IPR046350">
    <property type="entry name" value="Cystatin_sf"/>
</dbReference>
<dbReference type="OMA" id="MKKQCVD"/>
<keyword evidence="2" id="KW-1015">Disulfide bond</keyword>
<dbReference type="STRING" id="1868482.ENSTSYP00000000606"/>